<feature type="compositionally biased region" description="Basic residues" evidence="1">
    <location>
        <begin position="146"/>
        <end position="164"/>
    </location>
</feature>
<accession>A0A2T7P770</accession>
<proteinExistence type="predicted"/>
<comment type="caution">
    <text evidence="2">The sequence shown here is derived from an EMBL/GenBank/DDBJ whole genome shotgun (WGS) entry which is preliminary data.</text>
</comment>
<gene>
    <name evidence="2" type="ORF">C0Q70_11872</name>
</gene>
<evidence type="ECO:0000313" key="3">
    <source>
        <dbReference type="Proteomes" id="UP000245119"/>
    </source>
</evidence>
<evidence type="ECO:0000256" key="1">
    <source>
        <dbReference type="SAM" id="MobiDB-lite"/>
    </source>
</evidence>
<organism evidence="2 3">
    <name type="scientific">Pomacea canaliculata</name>
    <name type="common">Golden apple snail</name>
    <dbReference type="NCBI Taxonomy" id="400727"/>
    <lineage>
        <taxon>Eukaryota</taxon>
        <taxon>Metazoa</taxon>
        <taxon>Spiralia</taxon>
        <taxon>Lophotrochozoa</taxon>
        <taxon>Mollusca</taxon>
        <taxon>Gastropoda</taxon>
        <taxon>Caenogastropoda</taxon>
        <taxon>Architaenioglossa</taxon>
        <taxon>Ampullarioidea</taxon>
        <taxon>Ampullariidae</taxon>
        <taxon>Pomacea</taxon>
    </lineage>
</organism>
<evidence type="ECO:0000313" key="2">
    <source>
        <dbReference type="EMBL" id="PVD29275.1"/>
    </source>
</evidence>
<name>A0A2T7P770_POMCA</name>
<dbReference type="Proteomes" id="UP000245119">
    <property type="component" value="Linkage Group LG6"/>
</dbReference>
<dbReference type="AlphaFoldDB" id="A0A2T7P770"/>
<protein>
    <submittedName>
        <fullName evidence="2">Uncharacterized protein</fullName>
    </submittedName>
</protein>
<reference evidence="2 3" key="1">
    <citation type="submission" date="2018-04" db="EMBL/GenBank/DDBJ databases">
        <title>The genome of golden apple snail Pomacea canaliculata provides insight into stress tolerance and invasive adaptation.</title>
        <authorList>
            <person name="Liu C."/>
            <person name="Liu B."/>
            <person name="Ren Y."/>
            <person name="Zhang Y."/>
            <person name="Wang H."/>
            <person name="Li S."/>
            <person name="Jiang F."/>
            <person name="Yin L."/>
            <person name="Zhang G."/>
            <person name="Qian W."/>
            <person name="Fan W."/>
        </authorList>
    </citation>
    <scope>NUCLEOTIDE SEQUENCE [LARGE SCALE GENOMIC DNA]</scope>
    <source>
        <strain evidence="2">SZHN2017</strain>
        <tissue evidence="2">Muscle</tissue>
    </source>
</reference>
<feature type="region of interest" description="Disordered" evidence="1">
    <location>
        <begin position="146"/>
        <end position="173"/>
    </location>
</feature>
<sequence>MKSLSAGRLKDDKGSLQLAGYRVIEAPSVTGDTWRPATSGGRGGGGLLLLVLVTTDEQRVSASVSATRLTSSPGLVSVLSLSVCVRSCAEEGRIAEVVKKAVARLSSVRRLVCSARLTVRRVALVDKATASARALSVANINRRRSLSLHHRAPSSQHRHRRHRCCSSSLISRR</sequence>
<keyword evidence="3" id="KW-1185">Reference proteome</keyword>
<dbReference type="EMBL" id="PZQS01000006">
    <property type="protein sequence ID" value="PVD29275.1"/>
    <property type="molecule type" value="Genomic_DNA"/>
</dbReference>